<evidence type="ECO:0000313" key="1">
    <source>
        <dbReference type="EMBL" id="KAG1331290.1"/>
    </source>
</evidence>
<keyword evidence="2" id="KW-1185">Reference proteome</keyword>
<name>A0A8K0HZE0_COCNU</name>
<proteinExistence type="predicted"/>
<gene>
    <name evidence="1" type="ORF">COCNU_02G012580</name>
</gene>
<dbReference type="AlphaFoldDB" id="A0A8K0HZE0"/>
<reference evidence="1" key="2">
    <citation type="submission" date="2019-07" db="EMBL/GenBank/DDBJ databases">
        <authorList>
            <person name="Yang Y."/>
            <person name="Bocs S."/>
            <person name="Baudouin L."/>
        </authorList>
    </citation>
    <scope>NUCLEOTIDE SEQUENCE</scope>
    <source>
        <tissue evidence="1">Spear leaf of Hainan Tall coconut</tissue>
    </source>
</reference>
<dbReference type="Proteomes" id="UP000797356">
    <property type="component" value="Chromosome 2"/>
</dbReference>
<evidence type="ECO:0000313" key="2">
    <source>
        <dbReference type="Proteomes" id="UP000797356"/>
    </source>
</evidence>
<comment type="caution">
    <text evidence="1">The sequence shown here is derived from an EMBL/GenBank/DDBJ whole genome shotgun (WGS) entry which is preliminary data.</text>
</comment>
<sequence>MICIAEQGGKNPIVKLIASNVFLDHISWLLERITRTLAYISWCSLPFTATNQDSTPHLPPFSAYSTF</sequence>
<accession>A0A8K0HZE0</accession>
<protein>
    <submittedName>
        <fullName evidence="1">Uncharacterized protein</fullName>
    </submittedName>
</protein>
<reference evidence="1" key="1">
    <citation type="journal article" date="2017" name="Gigascience">
        <title>The genome draft of coconut (Cocos nucifera).</title>
        <authorList>
            <person name="Xiao Y."/>
            <person name="Xu P."/>
            <person name="Fan H."/>
            <person name="Baudouin L."/>
            <person name="Xia W."/>
            <person name="Bocs S."/>
            <person name="Xu J."/>
            <person name="Li Q."/>
            <person name="Guo A."/>
            <person name="Zhou L."/>
            <person name="Li J."/>
            <person name="Wu Y."/>
            <person name="Ma Z."/>
            <person name="Armero A."/>
            <person name="Issali A.E."/>
            <person name="Liu N."/>
            <person name="Peng M."/>
            <person name="Yang Y."/>
        </authorList>
    </citation>
    <scope>NUCLEOTIDE SEQUENCE</scope>
    <source>
        <tissue evidence="1">Spear leaf of Hainan Tall coconut</tissue>
    </source>
</reference>
<organism evidence="1 2">
    <name type="scientific">Cocos nucifera</name>
    <name type="common">Coconut palm</name>
    <dbReference type="NCBI Taxonomy" id="13894"/>
    <lineage>
        <taxon>Eukaryota</taxon>
        <taxon>Viridiplantae</taxon>
        <taxon>Streptophyta</taxon>
        <taxon>Embryophyta</taxon>
        <taxon>Tracheophyta</taxon>
        <taxon>Spermatophyta</taxon>
        <taxon>Magnoliopsida</taxon>
        <taxon>Liliopsida</taxon>
        <taxon>Arecaceae</taxon>
        <taxon>Arecoideae</taxon>
        <taxon>Cocoseae</taxon>
        <taxon>Attaleinae</taxon>
        <taxon>Cocos</taxon>
    </lineage>
</organism>
<dbReference type="EMBL" id="CM017873">
    <property type="protein sequence ID" value="KAG1331290.1"/>
    <property type="molecule type" value="Genomic_DNA"/>
</dbReference>